<dbReference type="InterPro" id="IPR036388">
    <property type="entry name" value="WH-like_DNA-bd_sf"/>
</dbReference>
<dbReference type="EMBL" id="BAAANN010000018">
    <property type="protein sequence ID" value="GAA1967702.1"/>
    <property type="molecule type" value="Genomic_DNA"/>
</dbReference>
<organism evidence="2 3">
    <name type="scientific">Amycolatopsis minnesotensis</name>
    <dbReference type="NCBI Taxonomy" id="337894"/>
    <lineage>
        <taxon>Bacteria</taxon>
        <taxon>Bacillati</taxon>
        <taxon>Actinomycetota</taxon>
        <taxon>Actinomycetes</taxon>
        <taxon>Pseudonocardiales</taxon>
        <taxon>Pseudonocardiaceae</taxon>
        <taxon>Amycolatopsis</taxon>
    </lineage>
</organism>
<dbReference type="PANTHER" id="PTHR33169:SF27">
    <property type="entry name" value="TRANSCRIPTIONAL REGULATOR PADR FAMILY PROTEIN"/>
    <property type="match status" value="1"/>
</dbReference>
<proteinExistence type="predicted"/>
<dbReference type="Pfam" id="PF03551">
    <property type="entry name" value="PadR"/>
    <property type="match status" value="1"/>
</dbReference>
<dbReference type="InterPro" id="IPR005149">
    <property type="entry name" value="Tscrpt_reg_PadR_N"/>
</dbReference>
<protein>
    <submittedName>
        <fullName evidence="2">PadR family transcriptional regulator</fullName>
    </submittedName>
</protein>
<evidence type="ECO:0000313" key="3">
    <source>
        <dbReference type="Proteomes" id="UP001501116"/>
    </source>
</evidence>
<comment type="caution">
    <text evidence="2">The sequence shown here is derived from an EMBL/GenBank/DDBJ whole genome shotgun (WGS) entry which is preliminary data.</text>
</comment>
<dbReference type="PANTHER" id="PTHR33169">
    <property type="entry name" value="PADR-FAMILY TRANSCRIPTIONAL REGULATOR"/>
    <property type="match status" value="1"/>
</dbReference>
<name>A0ABP5CRG3_9PSEU</name>
<accession>A0ABP5CRG3</accession>
<dbReference type="Proteomes" id="UP001501116">
    <property type="component" value="Unassembled WGS sequence"/>
</dbReference>
<sequence>MPRKIANTLALAVLGLLHERAMHPYEIAATLRERGKGSSFKVTTGSLYDTIGALVRHGWIEPQETVKDGKRPERTVYRHTELGHEEFVAWLDELVREPVAEYPKFVAAVSYLGALGAERAASALTERAEHLAQRIEETEAVLADTVGGGRVPRLFMIEVEYQLHAWESELDWTRATVEEIREGSLAWPVVERTEEGFTWTEGEAR</sequence>
<feature type="domain" description="Transcription regulator PadR N-terminal" evidence="1">
    <location>
        <begin position="13"/>
        <end position="87"/>
    </location>
</feature>
<dbReference type="Gene3D" id="1.10.10.10">
    <property type="entry name" value="Winged helix-like DNA-binding domain superfamily/Winged helix DNA-binding domain"/>
    <property type="match status" value="1"/>
</dbReference>
<dbReference type="SUPFAM" id="SSF46785">
    <property type="entry name" value="Winged helix' DNA-binding domain"/>
    <property type="match status" value="1"/>
</dbReference>
<gene>
    <name evidence="2" type="ORF">GCM10009754_45580</name>
</gene>
<dbReference type="InterPro" id="IPR052509">
    <property type="entry name" value="Metal_resp_DNA-bind_regulator"/>
</dbReference>
<evidence type="ECO:0000259" key="1">
    <source>
        <dbReference type="Pfam" id="PF03551"/>
    </source>
</evidence>
<reference evidence="3" key="1">
    <citation type="journal article" date="2019" name="Int. J. Syst. Evol. Microbiol.">
        <title>The Global Catalogue of Microorganisms (GCM) 10K type strain sequencing project: providing services to taxonomists for standard genome sequencing and annotation.</title>
        <authorList>
            <consortium name="The Broad Institute Genomics Platform"/>
            <consortium name="The Broad Institute Genome Sequencing Center for Infectious Disease"/>
            <person name="Wu L."/>
            <person name="Ma J."/>
        </authorList>
    </citation>
    <scope>NUCLEOTIDE SEQUENCE [LARGE SCALE GENOMIC DNA]</scope>
    <source>
        <strain evidence="3">JCM 14545</strain>
    </source>
</reference>
<dbReference type="RefSeq" id="WP_344422206.1">
    <property type="nucleotide sequence ID" value="NZ_BAAANN010000018.1"/>
</dbReference>
<evidence type="ECO:0000313" key="2">
    <source>
        <dbReference type="EMBL" id="GAA1967702.1"/>
    </source>
</evidence>
<dbReference type="InterPro" id="IPR036390">
    <property type="entry name" value="WH_DNA-bd_sf"/>
</dbReference>
<keyword evidence="3" id="KW-1185">Reference proteome</keyword>